<dbReference type="EMBL" id="MU864936">
    <property type="protein sequence ID" value="KAK4465791.1"/>
    <property type="molecule type" value="Genomic_DNA"/>
</dbReference>
<proteinExistence type="predicted"/>
<organism evidence="2 3">
    <name type="scientific">Cladorrhinum samala</name>
    <dbReference type="NCBI Taxonomy" id="585594"/>
    <lineage>
        <taxon>Eukaryota</taxon>
        <taxon>Fungi</taxon>
        <taxon>Dikarya</taxon>
        <taxon>Ascomycota</taxon>
        <taxon>Pezizomycotina</taxon>
        <taxon>Sordariomycetes</taxon>
        <taxon>Sordariomycetidae</taxon>
        <taxon>Sordariales</taxon>
        <taxon>Podosporaceae</taxon>
        <taxon>Cladorrhinum</taxon>
    </lineage>
</organism>
<protein>
    <recommendedName>
        <fullName evidence="4">CCHC-type domain-containing protein</fullName>
    </recommendedName>
</protein>
<evidence type="ECO:0000313" key="3">
    <source>
        <dbReference type="Proteomes" id="UP001321749"/>
    </source>
</evidence>
<evidence type="ECO:0008006" key="4">
    <source>
        <dbReference type="Google" id="ProtNLM"/>
    </source>
</evidence>
<reference evidence="2" key="2">
    <citation type="submission" date="2023-06" db="EMBL/GenBank/DDBJ databases">
        <authorList>
            <consortium name="Lawrence Berkeley National Laboratory"/>
            <person name="Mondo S.J."/>
            <person name="Hensen N."/>
            <person name="Bonometti L."/>
            <person name="Westerberg I."/>
            <person name="Brannstrom I.O."/>
            <person name="Guillou S."/>
            <person name="Cros-Aarteil S."/>
            <person name="Calhoun S."/>
            <person name="Haridas S."/>
            <person name="Kuo A."/>
            <person name="Pangilinan J."/>
            <person name="Riley R."/>
            <person name="Labutti K."/>
            <person name="Andreopoulos B."/>
            <person name="Lipzen A."/>
            <person name="Chen C."/>
            <person name="Yanf M."/>
            <person name="Daum C."/>
            <person name="Ng V."/>
            <person name="Clum A."/>
            <person name="Steindorff A."/>
            <person name="Ohm R."/>
            <person name="Martin F."/>
            <person name="Silar P."/>
            <person name="Natvig D."/>
            <person name="Lalanne C."/>
            <person name="Gautier V."/>
            <person name="Ament-Velasquez S.L."/>
            <person name="Kruys A."/>
            <person name="Hutchinson M.I."/>
            <person name="Powell A.J."/>
            <person name="Barry K."/>
            <person name="Miller A.N."/>
            <person name="Grigoriev I.V."/>
            <person name="Debuchy R."/>
            <person name="Gladieux P."/>
            <person name="Thoren M.H."/>
            <person name="Johannesson H."/>
        </authorList>
    </citation>
    <scope>NUCLEOTIDE SEQUENCE</scope>
    <source>
        <strain evidence="2">PSN324</strain>
    </source>
</reference>
<dbReference type="AlphaFoldDB" id="A0AAV9HYI9"/>
<dbReference type="Proteomes" id="UP001321749">
    <property type="component" value="Unassembled WGS sequence"/>
</dbReference>
<feature type="region of interest" description="Disordered" evidence="1">
    <location>
        <begin position="1"/>
        <end position="22"/>
    </location>
</feature>
<reference evidence="2" key="1">
    <citation type="journal article" date="2023" name="Mol. Phylogenet. Evol.">
        <title>Genome-scale phylogeny and comparative genomics of the fungal order Sordariales.</title>
        <authorList>
            <person name="Hensen N."/>
            <person name="Bonometti L."/>
            <person name="Westerberg I."/>
            <person name="Brannstrom I.O."/>
            <person name="Guillou S."/>
            <person name="Cros-Aarteil S."/>
            <person name="Calhoun S."/>
            <person name="Haridas S."/>
            <person name="Kuo A."/>
            <person name="Mondo S."/>
            <person name="Pangilinan J."/>
            <person name="Riley R."/>
            <person name="LaButti K."/>
            <person name="Andreopoulos B."/>
            <person name="Lipzen A."/>
            <person name="Chen C."/>
            <person name="Yan M."/>
            <person name="Daum C."/>
            <person name="Ng V."/>
            <person name="Clum A."/>
            <person name="Steindorff A."/>
            <person name="Ohm R.A."/>
            <person name="Martin F."/>
            <person name="Silar P."/>
            <person name="Natvig D.O."/>
            <person name="Lalanne C."/>
            <person name="Gautier V."/>
            <person name="Ament-Velasquez S.L."/>
            <person name="Kruys A."/>
            <person name="Hutchinson M.I."/>
            <person name="Powell A.J."/>
            <person name="Barry K."/>
            <person name="Miller A.N."/>
            <person name="Grigoriev I.V."/>
            <person name="Debuchy R."/>
            <person name="Gladieux P."/>
            <person name="Hiltunen Thoren M."/>
            <person name="Johannesson H."/>
        </authorList>
    </citation>
    <scope>NUCLEOTIDE SEQUENCE</scope>
    <source>
        <strain evidence="2">PSN324</strain>
    </source>
</reference>
<feature type="compositionally biased region" description="Basic residues" evidence="1">
    <location>
        <begin position="621"/>
        <end position="630"/>
    </location>
</feature>
<accession>A0AAV9HYI9</accession>
<keyword evidence="3" id="KW-1185">Reference proteome</keyword>
<gene>
    <name evidence="2" type="ORF">QBC42DRAFT_193942</name>
</gene>
<name>A0AAV9HYI9_9PEZI</name>
<comment type="caution">
    <text evidence="2">The sequence shown here is derived from an EMBL/GenBank/DDBJ whole genome shotgun (WGS) entry which is preliminary data.</text>
</comment>
<feature type="compositionally biased region" description="Low complexity" evidence="1">
    <location>
        <begin position="1"/>
        <end position="11"/>
    </location>
</feature>
<evidence type="ECO:0000313" key="2">
    <source>
        <dbReference type="EMBL" id="KAK4465791.1"/>
    </source>
</evidence>
<feature type="region of interest" description="Disordered" evidence="1">
    <location>
        <begin position="616"/>
        <end position="691"/>
    </location>
</feature>
<sequence length="691" mass="79009">MATAKAAAMDAQPHATKRPARHYPTDISDLDGSFHSYEHRRIGARDLLVHRLMSEVMNPSSASTVDFLSMPGLLRILRKDSFGPQAASLMFVRPITPALLKLARDLCILETLTFTSTLEPGMENRIYRDMIDMGWVPNVQERILHVIARHYIEDDDSAFRVWVSRARPPRIPFDEIHGLLPQDFSSQAGRKDRQRLLRFNLEYQRERHLKTLDDGCIRCLHDLHNKSEGQNTPQLYDGGTLVAQFRRYMDQEATGLHGPRRGMNDTHWTINHGFIIKSELPPWPEIFPATPCVVHPLALFRSLALGLHRGRKVEVKGGNERLECTWDLAPNLESHRRRYRPEIPQRRCRSEPRWGAWGGFAHASFPHPQGFDPHLAYDVYIPTMSLSEIDRRSRRRSLSRRHIKDMFKQRNIPRPEPPRDGVNLRVCENCKDTRHATLECRAPCGFCGAPGRFAHYETYQAIREEVSHREFNIFRAGYHSHLHFAPTCPVARESRCKCMPFPTFHTADRCSVPCRRDCGNRHSVGSFQHKNAMTCRSRCCMCGIRGHSGKECRLKKCRCGEAHLGQDCGWNPTCKIPGCDRYLCGMHCQDCGSLERPFVGKRCWKCLGFPEPLKHPDGRNARRRERRTNRKERDGADNEAPEGITVARQDPSLEASSTRADIPGPTDSLISSETKPHHSIFGGPRAPISRS</sequence>
<evidence type="ECO:0000256" key="1">
    <source>
        <dbReference type="SAM" id="MobiDB-lite"/>
    </source>
</evidence>